<evidence type="ECO:0000313" key="5">
    <source>
        <dbReference type="EMBL" id="VDP77924.1"/>
    </source>
</evidence>
<organism evidence="5 6">
    <name type="scientific">Schistosoma mattheei</name>
    <dbReference type="NCBI Taxonomy" id="31246"/>
    <lineage>
        <taxon>Eukaryota</taxon>
        <taxon>Metazoa</taxon>
        <taxon>Spiralia</taxon>
        <taxon>Lophotrochozoa</taxon>
        <taxon>Platyhelminthes</taxon>
        <taxon>Trematoda</taxon>
        <taxon>Digenea</taxon>
        <taxon>Strigeidida</taxon>
        <taxon>Schistosomatoidea</taxon>
        <taxon>Schistosomatidae</taxon>
        <taxon>Schistosoma</taxon>
    </lineage>
</organism>
<reference evidence="5 6" key="1">
    <citation type="submission" date="2018-11" db="EMBL/GenBank/DDBJ databases">
        <authorList>
            <consortium name="Pathogen Informatics"/>
        </authorList>
    </citation>
    <scope>NUCLEOTIDE SEQUENCE [LARGE SCALE GENOMIC DNA]</scope>
    <source>
        <strain>Denwood</strain>
        <strain evidence="6">Zambia</strain>
    </source>
</reference>
<dbReference type="AlphaFoldDB" id="A0A183PWK6"/>
<comment type="similarity">
    <text evidence="2">Belongs to the NUP186/NUP192/NUP205 family.</text>
</comment>
<dbReference type="Proteomes" id="UP000269396">
    <property type="component" value="Unassembled WGS sequence"/>
</dbReference>
<dbReference type="STRING" id="31246.A0A183PWK6"/>
<evidence type="ECO:0000256" key="3">
    <source>
        <dbReference type="ARBA" id="ARBA00022448"/>
    </source>
</evidence>
<proteinExistence type="inferred from homology"/>
<dbReference type="GO" id="GO:0044611">
    <property type="term" value="C:nuclear pore inner ring"/>
    <property type="evidence" value="ECO:0007669"/>
    <property type="project" value="TreeGrafter"/>
</dbReference>
<dbReference type="GO" id="GO:0006999">
    <property type="term" value="P:nuclear pore organization"/>
    <property type="evidence" value="ECO:0007669"/>
    <property type="project" value="TreeGrafter"/>
</dbReference>
<evidence type="ECO:0000256" key="2">
    <source>
        <dbReference type="ARBA" id="ARBA00005892"/>
    </source>
</evidence>
<dbReference type="GO" id="GO:0017056">
    <property type="term" value="F:structural constituent of nuclear pore"/>
    <property type="evidence" value="ECO:0007669"/>
    <property type="project" value="TreeGrafter"/>
</dbReference>
<dbReference type="InterPro" id="IPR021827">
    <property type="entry name" value="Nup186/Nup192/Nup205"/>
</dbReference>
<keyword evidence="3" id="KW-0813">Transport</keyword>
<keyword evidence="4" id="KW-0539">Nucleus</keyword>
<protein>
    <submittedName>
        <fullName evidence="5">Uncharacterized protein</fullName>
    </submittedName>
</protein>
<evidence type="ECO:0000313" key="6">
    <source>
        <dbReference type="Proteomes" id="UP000269396"/>
    </source>
</evidence>
<dbReference type="PANTHER" id="PTHR31344">
    <property type="entry name" value="NUCLEAR PORE COMPLEX PROTEIN NUP205"/>
    <property type="match status" value="1"/>
</dbReference>
<keyword evidence="6" id="KW-1185">Reference proteome</keyword>
<evidence type="ECO:0000256" key="1">
    <source>
        <dbReference type="ARBA" id="ARBA00004123"/>
    </source>
</evidence>
<dbReference type="EMBL" id="UZAL01041045">
    <property type="protein sequence ID" value="VDP77924.1"/>
    <property type="molecule type" value="Genomic_DNA"/>
</dbReference>
<name>A0A183PWK6_9TREM</name>
<dbReference type="Pfam" id="PF11894">
    <property type="entry name" value="Nup192"/>
    <property type="match status" value="1"/>
</dbReference>
<dbReference type="PANTHER" id="PTHR31344:SF0">
    <property type="entry name" value="NUCLEAR PORE COMPLEX PROTEIN NUP205"/>
    <property type="match status" value="1"/>
</dbReference>
<accession>A0A183PWK6</accession>
<evidence type="ECO:0000256" key="4">
    <source>
        <dbReference type="ARBA" id="ARBA00023242"/>
    </source>
</evidence>
<gene>
    <name evidence="5" type="ORF">SMTD_LOCUS18742</name>
</gene>
<sequence>WIHPLYTDRTFAASIGRLLDNQKSLFEHRTEESDSDRLKLLAFIRLSWALCLRRTNHLRAELRRRQTVDVNRSTPYTVANRKDLAALNEEDFGIGGDEEDELQAALAIESGALEFARKQILNTTDFEREEIRLRDEDILRSAGFDPSSTGHGFANFLLLIAQLYNQPGSRLHGRLGLEFWWPVGELTNIAPVALGSNDLLSPSTVDKSPRPKLHTYGSQSRNAELDNIRQAALIRFLRLAGDMVTAPCLFLPYLRMLHGLCCSRSAACLCFSLLKANATNPGRGASLITWDHFFNSFRQYLNHMKQVVVQPEPMNFRIQASNQLYPHLYFNDGVTPRSRVSGFPRSTTESMYGHRKGSSSSDIGATTVPMNIQPRSIQPEEQAGLQAVLRLVARICRMDPVARSTFISNPQWQLIPMCMGFLTCPVSLDLKADILYLLTEFCKSQQNIPVIWQHFVSAEVSLFYVVASIFVYQKITVLSLPGCPYRGRIFIP</sequence>
<comment type="subcellular location">
    <subcellularLocation>
        <location evidence="1">Nucleus</location>
    </subcellularLocation>
</comment>
<feature type="non-terminal residue" evidence="5">
    <location>
        <position position="1"/>
    </location>
</feature>